<dbReference type="GO" id="GO:0016787">
    <property type="term" value="F:hydrolase activity"/>
    <property type="evidence" value="ECO:0007669"/>
    <property type="project" value="UniProtKB-KW"/>
</dbReference>
<organism evidence="2 3">
    <name type="scientific">Chlorella sorokiniana</name>
    <name type="common">Freshwater green alga</name>
    <dbReference type="NCBI Taxonomy" id="3076"/>
    <lineage>
        <taxon>Eukaryota</taxon>
        <taxon>Viridiplantae</taxon>
        <taxon>Chlorophyta</taxon>
        <taxon>core chlorophytes</taxon>
        <taxon>Trebouxiophyceae</taxon>
        <taxon>Chlorellales</taxon>
        <taxon>Chlorellaceae</taxon>
        <taxon>Chlorella clade</taxon>
        <taxon>Chlorella</taxon>
    </lineage>
</organism>
<evidence type="ECO:0000313" key="2">
    <source>
        <dbReference type="EMBL" id="PRW33135.1"/>
    </source>
</evidence>
<dbReference type="Proteomes" id="UP000239899">
    <property type="component" value="Unassembled WGS sequence"/>
</dbReference>
<dbReference type="STRING" id="3076.A0A2P6TGA8"/>
<evidence type="ECO:0000313" key="3">
    <source>
        <dbReference type="Proteomes" id="UP000239899"/>
    </source>
</evidence>
<dbReference type="PANTHER" id="PTHR31964">
    <property type="entry name" value="ADENINE NUCLEOTIDE ALPHA HYDROLASES-LIKE SUPERFAMILY PROTEIN"/>
    <property type="match status" value="1"/>
</dbReference>
<dbReference type="Pfam" id="PF00582">
    <property type="entry name" value="Usp"/>
    <property type="match status" value="2"/>
</dbReference>
<feature type="domain" description="UspA" evidence="1">
    <location>
        <begin position="34"/>
        <end position="124"/>
    </location>
</feature>
<dbReference type="Gene3D" id="3.40.50.620">
    <property type="entry name" value="HUPs"/>
    <property type="match status" value="2"/>
</dbReference>
<protein>
    <submittedName>
        <fullName evidence="2">Adenine nucleotide alpha hydrolase</fullName>
    </submittedName>
</protein>
<name>A0A2P6TGA8_CHLSO</name>
<sequence length="338" mass="35799">MPYMPVAGGVYGLPDGRLAMVDVDQLLASEEQFLLAEAQALERACAEAFAGQEVAHVVDVIREEPLGPGEKGRVAQALCRKAEELEAAAVVVACQRKSGISEFLLGSVAAHCAQHSSRPVLVVHAPQAGGSQAAGPGLLGRLASAAAAALGGHPEEEEQRAVAAAAAEQQRRQQVQQPACSVGRHVILAVDDSEASEKACSWAVEHLQRPGDIFHLLRIIPLLPYRAAYGGPVLDGMVFYQPMDVTDSFKTATERYMQHRFEPKLKEAGIPYQVDVLVEATDESVSGVGDSICKRAEELGAAAVVMGSHMSGGLMQFMLGSVAAYVAHHCKQPVAVLH</sequence>
<keyword evidence="2" id="KW-0378">Hydrolase</keyword>
<gene>
    <name evidence="2" type="ORF">C2E21_7747</name>
</gene>
<keyword evidence="3" id="KW-1185">Reference proteome</keyword>
<feature type="domain" description="UspA" evidence="1">
    <location>
        <begin position="184"/>
        <end position="337"/>
    </location>
</feature>
<accession>A0A2P6TGA8</accession>
<comment type="caution">
    <text evidence="2">The sequence shown here is derived from an EMBL/GenBank/DDBJ whole genome shotgun (WGS) entry which is preliminary data.</text>
</comment>
<dbReference type="SUPFAM" id="SSF52402">
    <property type="entry name" value="Adenine nucleotide alpha hydrolases-like"/>
    <property type="match status" value="2"/>
</dbReference>
<dbReference type="CDD" id="cd23659">
    <property type="entry name" value="USP_At3g01520-like"/>
    <property type="match status" value="1"/>
</dbReference>
<evidence type="ECO:0000259" key="1">
    <source>
        <dbReference type="Pfam" id="PF00582"/>
    </source>
</evidence>
<dbReference type="PRINTS" id="PR01438">
    <property type="entry name" value="UNVRSLSTRESS"/>
</dbReference>
<dbReference type="InterPro" id="IPR014729">
    <property type="entry name" value="Rossmann-like_a/b/a_fold"/>
</dbReference>
<dbReference type="EMBL" id="LHPG02000017">
    <property type="protein sequence ID" value="PRW33135.1"/>
    <property type="molecule type" value="Genomic_DNA"/>
</dbReference>
<reference evidence="2 3" key="1">
    <citation type="journal article" date="2018" name="Plant J.">
        <title>Genome sequences of Chlorella sorokiniana UTEX 1602 and Micractinium conductrix SAG 241.80: implications to maltose excretion by a green alga.</title>
        <authorList>
            <person name="Arriola M.B."/>
            <person name="Velmurugan N."/>
            <person name="Zhang Y."/>
            <person name="Plunkett M.H."/>
            <person name="Hondzo H."/>
            <person name="Barney B.M."/>
        </authorList>
    </citation>
    <scope>NUCLEOTIDE SEQUENCE [LARGE SCALE GENOMIC DNA]</scope>
    <source>
        <strain evidence="3">UTEX 1602</strain>
    </source>
</reference>
<proteinExistence type="predicted"/>
<dbReference type="OrthoDB" id="512652at2759"/>
<dbReference type="InterPro" id="IPR006016">
    <property type="entry name" value="UspA"/>
</dbReference>
<dbReference type="PANTHER" id="PTHR31964:SF113">
    <property type="entry name" value="USPA DOMAIN-CONTAINING PROTEIN"/>
    <property type="match status" value="1"/>
</dbReference>
<dbReference type="AlphaFoldDB" id="A0A2P6TGA8"/>
<dbReference type="InterPro" id="IPR006015">
    <property type="entry name" value="Universal_stress_UspA"/>
</dbReference>